<name>A0A6L6QG83_9BURK</name>
<comment type="caution">
    <text evidence="2">The sequence shown here is derived from an EMBL/GenBank/DDBJ whole genome shotgun (WGS) entry which is preliminary data.</text>
</comment>
<feature type="transmembrane region" description="Helical" evidence="1">
    <location>
        <begin position="40"/>
        <end position="60"/>
    </location>
</feature>
<dbReference type="EMBL" id="WNKX01000005">
    <property type="protein sequence ID" value="MTW10663.1"/>
    <property type="molecule type" value="Genomic_DNA"/>
</dbReference>
<accession>A0A6L6QG83</accession>
<dbReference type="AlphaFoldDB" id="A0A6L6QG83"/>
<feature type="transmembrane region" description="Helical" evidence="1">
    <location>
        <begin position="102"/>
        <end position="124"/>
    </location>
</feature>
<reference evidence="2 3" key="1">
    <citation type="submission" date="2019-11" db="EMBL/GenBank/DDBJ databases">
        <title>Type strains purchased from KCTC, JCM and DSMZ.</title>
        <authorList>
            <person name="Lu H."/>
        </authorList>
    </citation>
    <scope>NUCLEOTIDE SEQUENCE [LARGE SCALE GENOMIC DNA]</scope>
    <source>
        <strain evidence="2 3">JCM 31587</strain>
    </source>
</reference>
<feature type="transmembrane region" description="Helical" evidence="1">
    <location>
        <begin position="66"/>
        <end position="90"/>
    </location>
</feature>
<feature type="transmembrane region" description="Helical" evidence="1">
    <location>
        <begin position="12"/>
        <end position="33"/>
    </location>
</feature>
<keyword evidence="1" id="KW-0812">Transmembrane</keyword>
<evidence type="ECO:0000313" key="2">
    <source>
        <dbReference type="EMBL" id="MTW10663.1"/>
    </source>
</evidence>
<keyword evidence="3" id="KW-1185">Reference proteome</keyword>
<evidence type="ECO:0000313" key="3">
    <source>
        <dbReference type="Proteomes" id="UP000472320"/>
    </source>
</evidence>
<sequence length="222" mass="23972">MADNKKTEDRIIIDQLGAIVILFGIIEICWGMYAAPKGQFKLNCGLLLLGLVILFGNLRIVSGVRWLGWLGLAPAIAGLLSVFFTTPAGLIQTALRLAPLQFLADQVPGLVAFAIVILVIRQLGSAPVLAARASTGRKPRDMRIPFALGVVLAAVLEITAAMALTGDNARRAERLVAERMGPNYQYHTVAIGVSSGSENYVQASVQAWNENELLLIPVRWEN</sequence>
<keyword evidence="1" id="KW-0472">Membrane</keyword>
<organism evidence="2 3">
    <name type="scientific">Massilia eburnea</name>
    <dbReference type="NCBI Taxonomy" id="1776165"/>
    <lineage>
        <taxon>Bacteria</taxon>
        <taxon>Pseudomonadati</taxon>
        <taxon>Pseudomonadota</taxon>
        <taxon>Betaproteobacteria</taxon>
        <taxon>Burkholderiales</taxon>
        <taxon>Oxalobacteraceae</taxon>
        <taxon>Telluria group</taxon>
        <taxon>Massilia</taxon>
    </lineage>
</organism>
<feature type="transmembrane region" description="Helical" evidence="1">
    <location>
        <begin position="144"/>
        <end position="164"/>
    </location>
</feature>
<evidence type="ECO:0000256" key="1">
    <source>
        <dbReference type="SAM" id="Phobius"/>
    </source>
</evidence>
<proteinExistence type="predicted"/>
<dbReference type="RefSeq" id="WP_155453602.1">
    <property type="nucleotide sequence ID" value="NZ_WNKX01000005.1"/>
</dbReference>
<dbReference type="Proteomes" id="UP000472320">
    <property type="component" value="Unassembled WGS sequence"/>
</dbReference>
<protein>
    <submittedName>
        <fullName evidence="2">Uncharacterized protein</fullName>
    </submittedName>
</protein>
<keyword evidence="1" id="KW-1133">Transmembrane helix</keyword>
<dbReference type="OrthoDB" id="8702267at2"/>
<gene>
    <name evidence="2" type="ORF">GM658_08600</name>
</gene>